<dbReference type="AlphaFoldDB" id="A0A1B8YAN0"/>
<reference evidence="1" key="1">
    <citation type="submission" date="2009-11" db="EMBL/GenBank/DDBJ databases">
        <authorList>
            <consortium name="US DOE Joint Genome Institute (JGI-PGF)"/>
            <person name="Ottilar R."/>
            <person name="Schmutz J."/>
            <person name="Salamov A."/>
            <person name="Cheng J.F."/>
            <person name="Lucas S."/>
            <person name="Pitluck S."/>
            <person name="Gundlach H."/>
            <person name="Guo Y."/>
            <person name="Haberer G."/>
            <person name="Nasrallah J."/>
            <person name="Mayer K.F.X."/>
            <person name="van de Peer Y."/>
            <person name="Weigel D."/>
            <person name="Grigoriev I.V."/>
        </authorList>
    </citation>
    <scope>NUCLEOTIDE SEQUENCE</scope>
    <source>
        <strain evidence="1">Nigerian</strain>
    </source>
</reference>
<proteinExistence type="predicted"/>
<sequence>MELDSVDAIAKRRILCKVQSIVNNPSHPLYSVFAEQKSSFSQRLITFRCSTERHRRSFLPTAIKIYNSSLSVFHTHI</sequence>
<accession>A0A1B8YAN0</accession>
<dbReference type="EMBL" id="KV460359">
    <property type="protein sequence ID" value="OCA20018.1"/>
    <property type="molecule type" value="Genomic_DNA"/>
</dbReference>
<organism evidence="1">
    <name type="scientific">Xenopus tropicalis</name>
    <name type="common">Western clawed frog</name>
    <name type="synonym">Silurana tropicalis</name>
    <dbReference type="NCBI Taxonomy" id="8364"/>
    <lineage>
        <taxon>Eukaryota</taxon>
        <taxon>Metazoa</taxon>
        <taxon>Chordata</taxon>
        <taxon>Craniata</taxon>
        <taxon>Vertebrata</taxon>
        <taxon>Euteleostomi</taxon>
        <taxon>Amphibia</taxon>
        <taxon>Batrachia</taxon>
        <taxon>Anura</taxon>
        <taxon>Pipoidea</taxon>
        <taxon>Pipidae</taxon>
        <taxon>Xenopodinae</taxon>
        <taxon>Xenopus</taxon>
        <taxon>Silurana</taxon>
    </lineage>
</organism>
<evidence type="ECO:0000313" key="1">
    <source>
        <dbReference type="EMBL" id="OCA20018.1"/>
    </source>
</evidence>
<reference evidence="1" key="3">
    <citation type="submission" date="2016-05" db="EMBL/GenBank/DDBJ databases">
        <title>WGS assembly of Xenopus tropicalis.</title>
        <authorList>
            <person name="Sessions A."/>
            <person name="Jenkins J."/>
            <person name="Mitros T."/>
            <person name="Lyons J.T."/>
            <person name="Dichmann D.S."/>
            <person name="Robert J."/>
            <person name="Harland R.M."/>
            <person name="Rokhsar D.S."/>
        </authorList>
    </citation>
    <scope>NUCLEOTIDE SEQUENCE</scope>
    <source>
        <strain evidence="1">Nigerian</strain>
    </source>
</reference>
<reference evidence="1" key="2">
    <citation type="journal article" date="2010" name="Science">
        <title>The genome of the Western clawed frog Xenopus tropicalis.</title>
        <authorList>
            <person name="Hellsten U."/>
            <person name="Harland R.M."/>
            <person name="Gilchrist M.J."/>
            <person name="Hendrix D."/>
            <person name="Jurka J."/>
            <person name="Kapitonov V."/>
            <person name="Ovcharenko I."/>
            <person name="Putnam N.H."/>
            <person name="Shu S."/>
            <person name="Taher L."/>
            <person name="Blitz I.L."/>
            <person name="Blumberg B."/>
            <person name="Dichmann D.S."/>
            <person name="Dubchak I."/>
            <person name="Amaya E."/>
            <person name="Detter J.C."/>
            <person name="Fletcher R."/>
            <person name="Gerhard D.S."/>
            <person name="Goodstein D."/>
            <person name="Graves T."/>
            <person name="Grigoriev I.V."/>
            <person name="Grimwood J."/>
            <person name="Kawashima T."/>
            <person name="Lindquist E."/>
            <person name="Lucas S.M."/>
            <person name="Mead P.E."/>
            <person name="Mitros T."/>
            <person name="Ogino H."/>
            <person name="Ohta Y."/>
            <person name="Poliakov A.V."/>
            <person name="Pollet N."/>
            <person name="Robert J."/>
            <person name="Salamov A."/>
            <person name="Sater A.K."/>
            <person name="Schmutz J."/>
            <person name="Terry A."/>
            <person name="Vize P.D."/>
            <person name="Warren W.C."/>
            <person name="Wells D."/>
            <person name="Wills A."/>
            <person name="Wilson R.K."/>
            <person name="Zimmerman L.B."/>
            <person name="Zorn A.M."/>
            <person name="Grainger R."/>
            <person name="Grammer T."/>
            <person name="Khokha M.K."/>
            <person name="Richardson P.M."/>
            <person name="Rokhsar D.S."/>
        </authorList>
    </citation>
    <scope>NUCLEOTIDE SEQUENCE [LARGE SCALE GENOMIC DNA]</scope>
    <source>
        <strain evidence="1">Nigerian</strain>
    </source>
</reference>
<name>A0A1B8YAN0_XENTR</name>
<gene>
    <name evidence="1" type="ORF">XENTR_v90026498mg</name>
</gene>
<protein>
    <submittedName>
        <fullName evidence="1">Uncharacterized protein</fullName>
    </submittedName>
</protein>